<evidence type="ECO:0000313" key="2">
    <source>
        <dbReference type="Proteomes" id="UP000063429"/>
    </source>
</evidence>
<accession>A0ABN4HW56</accession>
<sequence length="129" mass="14200">MIELPEHIRVVKERIDVPINGWGITANSALCQKIQAMDGLEAITATAMVAAAGDVKELKNGRHLFATSLLLCRKKPPMYRLHPLRIPIMRTSEILASARFFSRCKRQSWSGHSVPKPSFEGAGSSAIGF</sequence>
<name>A0ABN4HW56_9BURK</name>
<evidence type="ECO:0000313" key="1">
    <source>
        <dbReference type="EMBL" id="AKZ62889.1"/>
    </source>
</evidence>
<gene>
    <name evidence="1" type="ORF">F506_09550</name>
</gene>
<reference evidence="2" key="1">
    <citation type="journal article" date="2015" name="Genome Announc.">
        <title>Complete Genome Sequence of Herbaspirillum hiltneri N3 (DSM 17495), Isolated from Surface-Sterilized Wheat Roots.</title>
        <authorList>
            <person name="Guizelini D."/>
            <person name="Saizaki P.M."/>
            <person name="Coimbra N.A."/>
            <person name="Weiss V.A."/>
            <person name="Faoro H."/>
            <person name="Sfeir M.Z."/>
            <person name="Baura V.A."/>
            <person name="Monteiro R.A."/>
            <person name="Chubatsu L.S."/>
            <person name="Souza E.M."/>
            <person name="Cruz L.M."/>
            <person name="Pedrosa F.O."/>
            <person name="Raittz R.T."/>
            <person name="Marchaukoski J.N."/>
            <person name="Steffens M.B."/>
        </authorList>
    </citation>
    <scope>NUCLEOTIDE SEQUENCE [LARGE SCALE GENOMIC DNA]</scope>
    <source>
        <strain evidence="2">N3</strain>
    </source>
</reference>
<proteinExistence type="predicted"/>
<protein>
    <submittedName>
        <fullName evidence="1">Uncharacterized protein</fullName>
    </submittedName>
</protein>
<organism evidence="1 2">
    <name type="scientific">Herbaspirillum hiltneri N3</name>
    <dbReference type="NCBI Taxonomy" id="1262470"/>
    <lineage>
        <taxon>Bacteria</taxon>
        <taxon>Pseudomonadati</taxon>
        <taxon>Pseudomonadota</taxon>
        <taxon>Betaproteobacteria</taxon>
        <taxon>Burkholderiales</taxon>
        <taxon>Oxalobacteraceae</taxon>
        <taxon>Herbaspirillum</taxon>
    </lineage>
</organism>
<dbReference type="Proteomes" id="UP000063429">
    <property type="component" value="Chromosome"/>
</dbReference>
<dbReference type="EMBL" id="CP011409">
    <property type="protein sequence ID" value="AKZ62889.1"/>
    <property type="molecule type" value="Genomic_DNA"/>
</dbReference>
<keyword evidence="2" id="KW-1185">Reference proteome</keyword>